<dbReference type="RefSeq" id="WP_125418426.1">
    <property type="nucleotide sequence ID" value="NZ_RWIT01000002.1"/>
</dbReference>
<evidence type="ECO:0000313" key="3">
    <source>
        <dbReference type="Proteomes" id="UP000273500"/>
    </source>
</evidence>
<evidence type="ECO:0000256" key="1">
    <source>
        <dbReference type="SAM" id="Phobius"/>
    </source>
</evidence>
<sequence>MSNWFSQEILAPLALILASPFFILSGFKQRQKRLYLQKHGTQAEGIIIRMEEDTGMDDAIIYIPVIGIWIDQQWVELRYEGGNAFSRLTQGQIVSVRYNRLNAQDFIVVQDERIWIEWLFGVVGLILLLSGFIWSARL</sequence>
<dbReference type="Proteomes" id="UP000273500">
    <property type="component" value="Unassembled WGS sequence"/>
</dbReference>
<keyword evidence="3" id="KW-1185">Reference proteome</keyword>
<feature type="transmembrane region" description="Helical" evidence="1">
    <location>
        <begin position="114"/>
        <end position="136"/>
    </location>
</feature>
<keyword evidence="1" id="KW-0812">Transmembrane</keyword>
<comment type="caution">
    <text evidence="2">The sequence shown here is derived from an EMBL/GenBank/DDBJ whole genome shotgun (WGS) entry which is preliminary data.</text>
</comment>
<gene>
    <name evidence="2" type="ORF">EI291_04425</name>
</gene>
<keyword evidence="1" id="KW-1133">Transmembrane helix</keyword>
<dbReference type="OrthoDB" id="884541at2"/>
<keyword evidence="1" id="KW-0472">Membrane</keyword>
<reference evidence="2 3" key="1">
    <citation type="submission" date="2018-12" db="EMBL/GenBank/DDBJ databases">
        <authorList>
            <person name="Feng G."/>
            <person name="Zhu H."/>
        </authorList>
    </citation>
    <scope>NUCLEOTIDE SEQUENCE [LARGE SCALE GENOMIC DNA]</scope>
    <source>
        <strain evidence="2 3">KCTC 12533</strain>
    </source>
</reference>
<dbReference type="EMBL" id="RWIT01000002">
    <property type="protein sequence ID" value="RSK49897.1"/>
    <property type="molecule type" value="Genomic_DNA"/>
</dbReference>
<accession>A0A3R9PZW0</accession>
<protein>
    <recommendedName>
        <fullName evidence="4">DUF3592 domain-containing protein</fullName>
    </recommendedName>
</protein>
<name>A0A3R9PZW0_9BACT</name>
<proteinExistence type="predicted"/>
<evidence type="ECO:0000313" key="2">
    <source>
        <dbReference type="EMBL" id="RSK49897.1"/>
    </source>
</evidence>
<feature type="transmembrane region" description="Helical" evidence="1">
    <location>
        <begin position="6"/>
        <end position="27"/>
    </location>
</feature>
<organism evidence="2 3">
    <name type="scientific">Hymenobacter rigui</name>
    <dbReference type="NCBI Taxonomy" id="334424"/>
    <lineage>
        <taxon>Bacteria</taxon>
        <taxon>Pseudomonadati</taxon>
        <taxon>Bacteroidota</taxon>
        <taxon>Cytophagia</taxon>
        <taxon>Cytophagales</taxon>
        <taxon>Hymenobacteraceae</taxon>
        <taxon>Hymenobacter</taxon>
    </lineage>
</organism>
<dbReference type="AlphaFoldDB" id="A0A3R9PZW0"/>
<evidence type="ECO:0008006" key="4">
    <source>
        <dbReference type="Google" id="ProtNLM"/>
    </source>
</evidence>